<reference evidence="6" key="3">
    <citation type="submission" date="2025-09" db="UniProtKB">
        <authorList>
            <consortium name="Ensembl"/>
        </authorList>
    </citation>
    <scope>IDENTIFICATION</scope>
</reference>
<evidence type="ECO:0000256" key="2">
    <source>
        <dbReference type="ARBA" id="ARBA00022692"/>
    </source>
</evidence>
<dbReference type="PANTHER" id="PTHR12483">
    <property type="entry name" value="SOLUTE CARRIER FAMILY 31 COPPER TRANSPORTERS"/>
    <property type="match status" value="1"/>
</dbReference>
<comment type="subcellular location">
    <subcellularLocation>
        <location evidence="1">Late endosome membrane</location>
        <topology evidence="1">Multi-pass membrane protein</topology>
    </subcellularLocation>
    <subcellularLocation>
        <location evidence="5">Membrane</location>
        <topology evidence="5">Multi-pass membrane protein</topology>
    </subcellularLocation>
</comment>
<dbReference type="Ensembl" id="ENSNLET00000036003.1">
    <property type="protein sequence ID" value="ENSNLEP00000041296.1"/>
    <property type="gene ID" value="ENSNLEG00000035870.1"/>
</dbReference>
<evidence type="ECO:0000256" key="1">
    <source>
        <dbReference type="ARBA" id="ARBA00004107"/>
    </source>
</evidence>
<proteinExistence type="inferred from homology"/>
<sequence length="180" mass="20274">SQLFLEKMDHSHHTGMSYMDSNSTMQLPHHHATTSASHSRGGGDSNMMMMMMPVTFYFGFKNVELLFSDLVINTAGEMAGAFVAVFILAVFYERLKISQVSICYNSMPTHKTVGQQMLSFPHLLQTVLHIIQVVISYFLMLIFMTYNGYLCIAVTAGAGTGYFLFSWKKPVVVDITEYCH</sequence>
<comment type="similarity">
    <text evidence="5">Belongs to the copper transporter (Ctr) (TC 1.A.56) family. SLC31A subfamily.</text>
</comment>
<keyword evidence="5" id="KW-0186">Copper</keyword>
<dbReference type="InParanoid" id="A0A2I3HCW2"/>
<evidence type="ECO:0000256" key="3">
    <source>
        <dbReference type="ARBA" id="ARBA00022989"/>
    </source>
</evidence>
<feature type="transmembrane region" description="Helical" evidence="5">
    <location>
        <begin position="70"/>
        <end position="92"/>
    </location>
</feature>
<dbReference type="GO" id="GO:0005375">
    <property type="term" value="F:copper ion transmembrane transporter activity"/>
    <property type="evidence" value="ECO:0007669"/>
    <property type="project" value="UniProtKB-UniRule"/>
</dbReference>
<gene>
    <name evidence="6" type="primary">LOC100580113</name>
</gene>
<dbReference type="GeneTree" id="ENSGT00940000155147"/>
<keyword evidence="7" id="KW-1185">Reference proteome</keyword>
<accession>A0A2I3HCW2</accession>
<reference evidence="6" key="2">
    <citation type="submission" date="2025-08" db="UniProtKB">
        <authorList>
            <consortium name="Ensembl"/>
        </authorList>
    </citation>
    <scope>IDENTIFICATION</scope>
</reference>
<evidence type="ECO:0000256" key="5">
    <source>
        <dbReference type="RuleBase" id="RU367022"/>
    </source>
</evidence>
<reference evidence="6 7" key="1">
    <citation type="submission" date="2012-10" db="EMBL/GenBank/DDBJ databases">
        <authorList>
            <consortium name="Gibbon Genome Sequencing Consortium"/>
        </authorList>
    </citation>
    <scope>NUCLEOTIDE SEQUENCE [LARGE SCALE GENOMIC DNA]</scope>
</reference>
<dbReference type="AlphaFoldDB" id="A0A2I3HCW2"/>
<dbReference type="Pfam" id="PF04145">
    <property type="entry name" value="Ctr"/>
    <property type="match status" value="2"/>
</dbReference>
<keyword evidence="4 5" id="KW-0472">Membrane</keyword>
<dbReference type="PANTHER" id="PTHR12483:SF95">
    <property type="entry name" value="COPPER TRANSPORT PROTEIN"/>
    <property type="match status" value="1"/>
</dbReference>
<dbReference type="Proteomes" id="UP000001073">
    <property type="component" value="Chromosome 11"/>
</dbReference>
<keyword evidence="5" id="KW-0813">Transport</keyword>
<dbReference type="OMA" id="DITEYCH"/>
<name>A0A2I3HCW2_NOMLE</name>
<keyword evidence="5" id="KW-0187">Copper transport</keyword>
<protein>
    <recommendedName>
        <fullName evidence="5">Copper transport protein</fullName>
    </recommendedName>
</protein>
<keyword evidence="5" id="KW-0406">Ion transport</keyword>
<dbReference type="GO" id="GO:0031902">
    <property type="term" value="C:late endosome membrane"/>
    <property type="evidence" value="ECO:0007669"/>
    <property type="project" value="UniProtKB-SubCell"/>
</dbReference>
<evidence type="ECO:0000313" key="6">
    <source>
        <dbReference type="Ensembl" id="ENSNLEP00000041296.1"/>
    </source>
</evidence>
<dbReference type="InterPro" id="IPR007274">
    <property type="entry name" value="Cop_transporter"/>
</dbReference>
<evidence type="ECO:0000313" key="7">
    <source>
        <dbReference type="Proteomes" id="UP000001073"/>
    </source>
</evidence>
<dbReference type="EMBL" id="ADFV01170125">
    <property type="status" value="NOT_ANNOTATED_CDS"/>
    <property type="molecule type" value="Genomic_DNA"/>
</dbReference>
<keyword evidence="2 5" id="KW-0812">Transmembrane</keyword>
<evidence type="ECO:0000256" key="4">
    <source>
        <dbReference type="ARBA" id="ARBA00023136"/>
    </source>
</evidence>
<keyword evidence="3 5" id="KW-1133">Transmembrane helix</keyword>
<organism evidence="6 7">
    <name type="scientific">Nomascus leucogenys</name>
    <name type="common">Northern white-cheeked gibbon</name>
    <name type="synonym">Hylobates leucogenys</name>
    <dbReference type="NCBI Taxonomy" id="61853"/>
    <lineage>
        <taxon>Eukaryota</taxon>
        <taxon>Metazoa</taxon>
        <taxon>Chordata</taxon>
        <taxon>Craniata</taxon>
        <taxon>Vertebrata</taxon>
        <taxon>Euteleostomi</taxon>
        <taxon>Mammalia</taxon>
        <taxon>Eutheria</taxon>
        <taxon>Euarchontoglires</taxon>
        <taxon>Primates</taxon>
        <taxon>Haplorrhini</taxon>
        <taxon>Catarrhini</taxon>
        <taxon>Hylobatidae</taxon>
        <taxon>Nomascus</taxon>
    </lineage>
</organism>